<keyword evidence="2" id="KW-0488">Methylation</keyword>
<keyword evidence="8" id="KW-1185">Reference proteome</keyword>
<dbReference type="Proteomes" id="UP000295151">
    <property type="component" value="Unassembled WGS sequence"/>
</dbReference>
<proteinExistence type="predicted"/>
<evidence type="ECO:0000256" key="4">
    <source>
        <dbReference type="ARBA" id="ARBA00022989"/>
    </source>
</evidence>
<organism evidence="7 8">
    <name type="scientific">Kribbella voronezhensis</name>
    <dbReference type="NCBI Taxonomy" id="2512212"/>
    <lineage>
        <taxon>Bacteria</taxon>
        <taxon>Bacillati</taxon>
        <taxon>Actinomycetota</taxon>
        <taxon>Actinomycetes</taxon>
        <taxon>Propionibacteriales</taxon>
        <taxon>Kribbellaceae</taxon>
        <taxon>Kribbella</taxon>
    </lineage>
</organism>
<dbReference type="AlphaFoldDB" id="A0A4V3FKV8"/>
<feature type="transmembrane region" description="Helical" evidence="6">
    <location>
        <begin position="42"/>
        <end position="65"/>
    </location>
</feature>
<dbReference type="GO" id="GO:0015628">
    <property type="term" value="P:protein secretion by the type II secretion system"/>
    <property type="evidence" value="ECO:0007669"/>
    <property type="project" value="InterPro"/>
</dbReference>
<evidence type="ECO:0000313" key="8">
    <source>
        <dbReference type="Proteomes" id="UP000295151"/>
    </source>
</evidence>
<keyword evidence="4 6" id="KW-1133">Transmembrane helix</keyword>
<comment type="subcellular location">
    <subcellularLocation>
        <location evidence="1">Membrane</location>
        <topology evidence="1">Single-pass membrane protein</topology>
    </subcellularLocation>
</comment>
<evidence type="ECO:0000256" key="6">
    <source>
        <dbReference type="SAM" id="Phobius"/>
    </source>
</evidence>
<dbReference type="SUPFAM" id="SSF54523">
    <property type="entry name" value="Pili subunits"/>
    <property type="match status" value="1"/>
</dbReference>
<sequence length="143" mass="15290">MSHRLRAAVKHARIRQHVNNLLDPDQLTRRVHRARKRSESGFTLIELLIVIVILGVLSGIVVFAVSGIQDRGNAAACKTDKKTVQVAVEAYYAKKGVYPDAGPAGWLQLTVGADQMLREQPVGDGYTITLAAGGVVTAAGACT</sequence>
<dbReference type="Pfam" id="PF07963">
    <property type="entry name" value="N_methyl"/>
    <property type="match status" value="1"/>
</dbReference>
<evidence type="ECO:0000256" key="3">
    <source>
        <dbReference type="ARBA" id="ARBA00022692"/>
    </source>
</evidence>
<dbReference type="RefSeq" id="WP_133981390.1">
    <property type="nucleotide sequence ID" value="NZ_SOCE01000001.1"/>
</dbReference>
<dbReference type="PRINTS" id="PR00885">
    <property type="entry name" value="BCTERIALGSPH"/>
</dbReference>
<gene>
    <name evidence="7" type="ORF">EV138_5294</name>
</gene>
<dbReference type="PROSITE" id="PS00409">
    <property type="entry name" value="PROKAR_NTER_METHYL"/>
    <property type="match status" value="1"/>
</dbReference>
<keyword evidence="5 6" id="KW-0472">Membrane</keyword>
<reference evidence="7 8" key="1">
    <citation type="submission" date="2019-03" db="EMBL/GenBank/DDBJ databases">
        <title>Genomic Encyclopedia of Type Strains, Phase III (KMG-III): the genomes of soil and plant-associated and newly described type strains.</title>
        <authorList>
            <person name="Whitman W."/>
        </authorList>
    </citation>
    <scope>NUCLEOTIDE SEQUENCE [LARGE SCALE GENOMIC DNA]</scope>
    <source>
        <strain evidence="7 8">VKM Ac-2575</strain>
    </source>
</reference>
<accession>A0A4V3FKV8</accession>
<evidence type="ECO:0000256" key="1">
    <source>
        <dbReference type="ARBA" id="ARBA00004167"/>
    </source>
</evidence>
<dbReference type="EMBL" id="SOCE01000001">
    <property type="protein sequence ID" value="TDU91683.1"/>
    <property type="molecule type" value="Genomic_DNA"/>
</dbReference>
<name>A0A4V3FKV8_9ACTN</name>
<comment type="caution">
    <text evidence="7">The sequence shown here is derived from an EMBL/GenBank/DDBJ whole genome shotgun (WGS) entry which is preliminary data.</text>
</comment>
<dbReference type="NCBIfam" id="TIGR02532">
    <property type="entry name" value="IV_pilin_GFxxxE"/>
    <property type="match status" value="1"/>
</dbReference>
<dbReference type="InterPro" id="IPR045584">
    <property type="entry name" value="Pilin-like"/>
</dbReference>
<evidence type="ECO:0000256" key="5">
    <source>
        <dbReference type="ARBA" id="ARBA00023136"/>
    </source>
</evidence>
<dbReference type="PANTHER" id="PTHR30093:SF44">
    <property type="entry name" value="TYPE II SECRETION SYSTEM CORE PROTEIN G"/>
    <property type="match status" value="1"/>
</dbReference>
<dbReference type="PANTHER" id="PTHR30093">
    <property type="entry name" value="GENERAL SECRETION PATHWAY PROTEIN G"/>
    <property type="match status" value="1"/>
</dbReference>
<dbReference type="InterPro" id="IPR002416">
    <property type="entry name" value="T2SS_protein-GspH"/>
</dbReference>
<evidence type="ECO:0000256" key="2">
    <source>
        <dbReference type="ARBA" id="ARBA00022481"/>
    </source>
</evidence>
<dbReference type="OrthoDB" id="3826845at2"/>
<keyword evidence="3 6" id="KW-0812">Transmembrane</keyword>
<dbReference type="Gene3D" id="3.30.700.10">
    <property type="entry name" value="Glycoprotein, Type 4 Pilin"/>
    <property type="match status" value="1"/>
</dbReference>
<evidence type="ECO:0000313" key="7">
    <source>
        <dbReference type="EMBL" id="TDU91683.1"/>
    </source>
</evidence>
<protein>
    <submittedName>
        <fullName evidence="7">Prepilin-type N-terminal cleavage/methylation domain-containing protein</fullName>
    </submittedName>
</protein>
<dbReference type="InterPro" id="IPR012902">
    <property type="entry name" value="N_methyl_site"/>
</dbReference>
<dbReference type="GO" id="GO:0015627">
    <property type="term" value="C:type II protein secretion system complex"/>
    <property type="evidence" value="ECO:0007669"/>
    <property type="project" value="InterPro"/>
</dbReference>
<dbReference type="GO" id="GO:0016020">
    <property type="term" value="C:membrane"/>
    <property type="evidence" value="ECO:0007669"/>
    <property type="project" value="UniProtKB-SubCell"/>
</dbReference>